<evidence type="ECO:0000313" key="3">
    <source>
        <dbReference type="Proteomes" id="UP000078348"/>
    </source>
</evidence>
<proteinExistence type="predicted"/>
<sequence length="281" mass="33212">MECPNDNNSNALWKTFYEKTRPSQAILEKLRRGTLTEKEKNALLKKHYAMARDTVVTYCDDKWLDDNSWLMKSNDYKSYIGEWFHAAYPKLHTSADYFARRMKETASDGVPTRDTAKNPLMKELVETSPEIPPAVARQREEEEEQEEEERAKYVQTIIDCGKKLKQHMTEEERVKNKWRMKDEGRVDSGITTAIESLQQKRTQVLQLNLRRKRRIGRLLDEIQIEMDRAVHEVSRDRELEEEMLQFEEEQQQLREQQQLEEVQEAQVQEAQTQEGQGDTSV</sequence>
<keyword evidence="3" id="KW-1185">Reference proteome</keyword>
<protein>
    <submittedName>
        <fullName evidence="2">Uncharacterized protein</fullName>
    </submittedName>
</protein>
<name>A0A196SEN6_BLAHN</name>
<comment type="caution">
    <text evidence="2">The sequence shown here is derived from an EMBL/GenBank/DDBJ whole genome shotgun (WGS) entry which is preliminary data.</text>
</comment>
<evidence type="ECO:0000313" key="2">
    <source>
        <dbReference type="EMBL" id="OAO15525.1"/>
    </source>
</evidence>
<feature type="compositionally biased region" description="Low complexity" evidence="1">
    <location>
        <begin position="253"/>
        <end position="281"/>
    </location>
</feature>
<organism evidence="2 3">
    <name type="scientific">Blastocystis sp. subtype 1 (strain ATCC 50177 / NandII)</name>
    <dbReference type="NCBI Taxonomy" id="478820"/>
    <lineage>
        <taxon>Eukaryota</taxon>
        <taxon>Sar</taxon>
        <taxon>Stramenopiles</taxon>
        <taxon>Bigyra</taxon>
        <taxon>Opalozoa</taxon>
        <taxon>Opalinata</taxon>
        <taxon>Blastocystidae</taxon>
        <taxon>Blastocystis</taxon>
    </lineage>
</organism>
<accession>A0A196SEN6</accession>
<dbReference type="EMBL" id="LXWW01000135">
    <property type="protein sequence ID" value="OAO15525.1"/>
    <property type="molecule type" value="Genomic_DNA"/>
</dbReference>
<gene>
    <name evidence="2" type="ORF">AV274_2758</name>
</gene>
<dbReference type="AlphaFoldDB" id="A0A196SEN6"/>
<dbReference type="Proteomes" id="UP000078348">
    <property type="component" value="Unassembled WGS sequence"/>
</dbReference>
<reference evidence="2 3" key="1">
    <citation type="submission" date="2016-05" db="EMBL/GenBank/DDBJ databases">
        <title>Nuclear genome of Blastocystis sp. subtype 1 NandII.</title>
        <authorList>
            <person name="Gentekaki E."/>
            <person name="Curtis B."/>
            <person name="Stairs C."/>
            <person name="Eme L."/>
            <person name="Herman E."/>
            <person name="Klimes V."/>
            <person name="Arias M.C."/>
            <person name="Elias M."/>
            <person name="Hilliou F."/>
            <person name="Klute M."/>
            <person name="Malik S.-B."/>
            <person name="Pightling A."/>
            <person name="Rachubinski R."/>
            <person name="Salas D."/>
            <person name="Schlacht A."/>
            <person name="Suga H."/>
            <person name="Archibald J."/>
            <person name="Ball S.G."/>
            <person name="Clark G."/>
            <person name="Dacks J."/>
            <person name="Van Der Giezen M."/>
            <person name="Tsaousis A."/>
            <person name="Roger A."/>
        </authorList>
    </citation>
    <scope>NUCLEOTIDE SEQUENCE [LARGE SCALE GENOMIC DNA]</scope>
    <source>
        <strain evidence="3">ATCC 50177 / NandII</strain>
    </source>
</reference>
<feature type="region of interest" description="Disordered" evidence="1">
    <location>
        <begin position="246"/>
        <end position="281"/>
    </location>
</feature>
<evidence type="ECO:0000256" key="1">
    <source>
        <dbReference type="SAM" id="MobiDB-lite"/>
    </source>
</evidence>